<name>A0ABQ8NW41_PYRGI</name>
<dbReference type="Proteomes" id="UP001059893">
    <property type="component" value="Unassembled WGS sequence"/>
</dbReference>
<organism evidence="5 6">
    <name type="scientific">Pyricularia grisea</name>
    <name type="common">Crabgrass-specific blast fungus</name>
    <name type="synonym">Magnaporthe grisea</name>
    <dbReference type="NCBI Taxonomy" id="148305"/>
    <lineage>
        <taxon>Eukaryota</taxon>
        <taxon>Fungi</taxon>
        <taxon>Dikarya</taxon>
        <taxon>Ascomycota</taxon>
        <taxon>Pezizomycotina</taxon>
        <taxon>Sordariomycetes</taxon>
        <taxon>Sordariomycetidae</taxon>
        <taxon>Magnaporthales</taxon>
        <taxon>Pyriculariaceae</taxon>
        <taxon>Pyricularia</taxon>
    </lineage>
</organism>
<reference evidence="5" key="1">
    <citation type="submission" date="2021-01" db="EMBL/GenBank/DDBJ databases">
        <title>Deciphering the adaptive evolutionary patterns associated with biogeogrpahic diversity in the finger millet blast pathogen Magnaporthe oryzae in Eastern Africa.</title>
        <authorList>
            <person name="Onyema G."/>
            <person name="Shittu T.A."/>
            <person name="Dodsworth S."/>
            <person name="Devilliers S."/>
            <person name="Muthumeenakshi S."/>
            <person name="Sreenivasaprasad S."/>
        </authorList>
    </citation>
    <scope>NUCLEOTIDE SEQUENCE</scope>
    <source>
        <strain evidence="5">D15/s37</strain>
    </source>
</reference>
<feature type="transmembrane region" description="Helical" evidence="4">
    <location>
        <begin position="98"/>
        <end position="117"/>
    </location>
</feature>
<proteinExistence type="inferred from homology"/>
<feature type="transmembrane region" description="Helical" evidence="4">
    <location>
        <begin position="217"/>
        <end position="237"/>
    </location>
</feature>
<comment type="caution">
    <text evidence="5">The sequence shown here is derived from an EMBL/GenBank/DDBJ whole genome shotgun (WGS) entry which is preliminary data.</text>
</comment>
<comment type="subcellular location">
    <subcellularLocation>
        <location evidence="4">Membrane</location>
        <topology evidence="4">Multi-pass membrane protein</topology>
    </subcellularLocation>
</comment>
<dbReference type="EMBL" id="JABSND010000018">
    <property type="protein sequence ID" value="KAI6302974.1"/>
    <property type="molecule type" value="Genomic_DNA"/>
</dbReference>
<keyword evidence="4" id="KW-0186">Copper</keyword>
<keyword evidence="6" id="KW-1185">Reference proteome</keyword>
<evidence type="ECO:0000256" key="3">
    <source>
        <dbReference type="ARBA" id="ARBA00023136"/>
    </source>
</evidence>
<keyword evidence="4" id="KW-0406">Ion transport</keyword>
<dbReference type="PANTHER" id="PTHR12483">
    <property type="entry name" value="SOLUTE CARRIER FAMILY 31 COPPER TRANSPORTERS"/>
    <property type="match status" value="1"/>
</dbReference>
<feature type="transmembrane region" description="Helical" evidence="4">
    <location>
        <begin position="189"/>
        <end position="211"/>
    </location>
</feature>
<keyword evidence="4" id="KW-0813">Transport</keyword>
<evidence type="ECO:0000313" key="6">
    <source>
        <dbReference type="Proteomes" id="UP001059893"/>
    </source>
</evidence>
<sequence length="245" mass="27235">MCRAPSCPIACNGRQNQKRCVDSRQHATTRPYIRTCRPTLHQPNPTVGPVPATLTMQMQDEDPHQAQSMSMGGMTMVFFSSQSTPLFSRAWTPSSPEAYAGTCIFIFLLTITQYLLIAARNVVFEEFDDQMTATSWKTLQKHRTQAAAPTKDEEQNRCLSRHETVTSCLLSVSTAVMEQQRRRSRTSIVTARAATEVVISATGYLVMLAAMTMNVGYFLSVIAGVFFGSLFFGRFGVNDISSCHH</sequence>
<keyword evidence="4" id="KW-0187">Copper transport</keyword>
<keyword evidence="1 4" id="KW-0812">Transmembrane</keyword>
<evidence type="ECO:0000256" key="2">
    <source>
        <dbReference type="ARBA" id="ARBA00022989"/>
    </source>
</evidence>
<gene>
    <name evidence="5" type="ORF">MCOR33_001751</name>
</gene>
<dbReference type="PANTHER" id="PTHR12483:SF120">
    <property type="entry name" value="HIGH-AFFINITY COPPER TRANSPORTER CTRA2"/>
    <property type="match status" value="1"/>
</dbReference>
<dbReference type="InterPro" id="IPR007274">
    <property type="entry name" value="Cop_transporter"/>
</dbReference>
<evidence type="ECO:0000256" key="4">
    <source>
        <dbReference type="RuleBase" id="RU367022"/>
    </source>
</evidence>
<keyword evidence="2 4" id="KW-1133">Transmembrane helix</keyword>
<keyword evidence="3 4" id="KW-0472">Membrane</keyword>
<evidence type="ECO:0000313" key="5">
    <source>
        <dbReference type="EMBL" id="KAI6302974.1"/>
    </source>
</evidence>
<accession>A0ABQ8NW41</accession>
<dbReference type="Pfam" id="PF04145">
    <property type="entry name" value="Ctr"/>
    <property type="match status" value="1"/>
</dbReference>
<protein>
    <recommendedName>
        <fullName evidence="4">Copper transport protein</fullName>
    </recommendedName>
</protein>
<comment type="similarity">
    <text evidence="4">Belongs to the copper transporter (Ctr) (TC 1.A.56) family. SLC31A subfamily.</text>
</comment>
<evidence type="ECO:0000256" key="1">
    <source>
        <dbReference type="ARBA" id="ARBA00022692"/>
    </source>
</evidence>